<sequence>MVQVVKKVTAWTADNISAAGEPHIFWMHGYIGSGKSAVSQEVCVTSVREGRPVASFFFFRNTGKRSEIWRLATTLASQMVAVIPQTEPFVRAAVKARPALLRPDQADISLQSQMQYLVYAPFKAAVQEAAIALAGRPFLIVLDGLDQCDNKDEVKELIEGMLAFFNDNPFIPLRVFITSRVEEHIQSHLNVPGVRLDNLANHCSDDDIEIFLHILFDGVTRRNAVIQAYISQHGKWPPPNDIHKLVQHIGGSFIFASAVFKFIMWSTREGSSLATPMDRLHLALKMNPGLDGLYEQTLERSEHLPFFSDIISTIALLNAPLPTSGIAELVGISTNEVVNVLVNLGAIIVVPGTDDIPVTPFHTSLRDFLTTQSRSGRFFAHPQEHVRLFLRCLQCELVYRQHGVGSLTNRSQRSPAAAYALHYSVVHLNQAEGLFESAESDFAIQLCRRTLELNPGAPELIEQLARVQVQARSAECSTDTPQHLQLPFKLRAIGEVSDSHSDSQQTPVNHRLACFAAVDAHEHIESCQTDIVRAMGSPNTPMVVLAGFNEGLIAEDMGMLLQEIHIVSSESLTLEQHVLDAVGKACSPFPSMISMPHGKTIRPPVFNPSENGLCKIVQSYAK</sequence>
<accession>A0A9W8MKU3</accession>
<feature type="domain" description="Nephrocystin 3-like N-terminal" evidence="2">
    <location>
        <begin position="18"/>
        <end position="180"/>
    </location>
</feature>
<gene>
    <name evidence="3" type="ORF">H1R20_g4377</name>
</gene>
<organism evidence="3 4">
    <name type="scientific">Candolleomyces eurysporus</name>
    <dbReference type="NCBI Taxonomy" id="2828524"/>
    <lineage>
        <taxon>Eukaryota</taxon>
        <taxon>Fungi</taxon>
        <taxon>Dikarya</taxon>
        <taxon>Basidiomycota</taxon>
        <taxon>Agaricomycotina</taxon>
        <taxon>Agaricomycetes</taxon>
        <taxon>Agaricomycetidae</taxon>
        <taxon>Agaricales</taxon>
        <taxon>Agaricineae</taxon>
        <taxon>Psathyrellaceae</taxon>
        <taxon>Candolleomyces</taxon>
    </lineage>
</organism>
<comment type="caution">
    <text evidence="3">The sequence shown here is derived from an EMBL/GenBank/DDBJ whole genome shotgun (WGS) entry which is preliminary data.</text>
</comment>
<dbReference type="Proteomes" id="UP001140091">
    <property type="component" value="Unassembled WGS sequence"/>
</dbReference>
<dbReference type="AlphaFoldDB" id="A0A9W8MKU3"/>
<protein>
    <recommendedName>
        <fullName evidence="2">Nephrocystin 3-like N-terminal domain-containing protein</fullName>
    </recommendedName>
</protein>
<proteinExistence type="predicted"/>
<keyword evidence="1" id="KW-0677">Repeat</keyword>
<evidence type="ECO:0000259" key="2">
    <source>
        <dbReference type="Pfam" id="PF24883"/>
    </source>
</evidence>
<dbReference type="OrthoDB" id="5989012at2759"/>
<feature type="non-terminal residue" evidence="3">
    <location>
        <position position="622"/>
    </location>
</feature>
<dbReference type="EMBL" id="JANBPK010000762">
    <property type="protein sequence ID" value="KAJ2932723.1"/>
    <property type="molecule type" value="Genomic_DNA"/>
</dbReference>
<reference evidence="3" key="1">
    <citation type="submission" date="2022-06" db="EMBL/GenBank/DDBJ databases">
        <title>Genome Sequence of Candolleomyces eurysporus.</title>
        <authorList>
            <person name="Buettner E."/>
        </authorList>
    </citation>
    <scope>NUCLEOTIDE SEQUENCE</scope>
    <source>
        <strain evidence="3">VTCC 930004</strain>
    </source>
</reference>
<evidence type="ECO:0000256" key="1">
    <source>
        <dbReference type="ARBA" id="ARBA00022737"/>
    </source>
</evidence>
<dbReference type="SUPFAM" id="SSF52540">
    <property type="entry name" value="P-loop containing nucleoside triphosphate hydrolases"/>
    <property type="match status" value="1"/>
</dbReference>
<dbReference type="PANTHER" id="PTHR10039">
    <property type="entry name" value="AMELOGENIN"/>
    <property type="match status" value="1"/>
</dbReference>
<dbReference type="InterPro" id="IPR027417">
    <property type="entry name" value="P-loop_NTPase"/>
</dbReference>
<dbReference type="PANTHER" id="PTHR10039:SF17">
    <property type="entry name" value="FUNGAL STAND N-TERMINAL GOODBYE DOMAIN-CONTAINING PROTEIN-RELATED"/>
    <property type="match status" value="1"/>
</dbReference>
<dbReference type="InterPro" id="IPR056884">
    <property type="entry name" value="NPHP3-like_N"/>
</dbReference>
<evidence type="ECO:0000313" key="4">
    <source>
        <dbReference type="Proteomes" id="UP001140091"/>
    </source>
</evidence>
<evidence type="ECO:0000313" key="3">
    <source>
        <dbReference type="EMBL" id="KAJ2932723.1"/>
    </source>
</evidence>
<name>A0A9W8MKU3_9AGAR</name>
<keyword evidence="4" id="KW-1185">Reference proteome</keyword>
<dbReference type="Gene3D" id="3.40.50.300">
    <property type="entry name" value="P-loop containing nucleotide triphosphate hydrolases"/>
    <property type="match status" value="1"/>
</dbReference>
<dbReference type="Pfam" id="PF24883">
    <property type="entry name" value="NPHP3_N"/>
    <property type="match status" value="1"/>
</dbReference>